<reference evidence="10" key="1">
    <citation type="submission" date="2022-04" db="EMBL/GenBank/DDBJ databases">
        <title>A functionally conserved STORR gene fusion in Papaver species that diverged 16.8 million years ago.</title>
        <authorList>
            <person name="Catania T."/>
        </authorList>
    </citation>
    <scope>NUCLEOTIDE SEQUENCE</scope>
    <source>
        <strain evidence="10">S-188037</strain>
    </source>
</reference>
<dbReference type="EMBL" id="JAJJMB010013076">
    <property type="protein sequence ID" value="KAI3871224.1"/>
    <property type="molecule type" value="Genomic_DNA"/>
</dbReference>
<evidence type="ECO:0000256" key="7">
    <source>
        <dbReference type="RuleBase" id="RU004517"/>
    </source>
</evidence>
<evidence type="ECO:0000256" key="4">
    <source>
        <dbReference type="ARBA" id="ARBA00022679"/>
    </source>
</evidence>
<evidence type="ECO:0000256" key="1">
    <source>
        <dbReference type="ARBA" id="ARBA00001933"/>
    </source>
</evidence>
<keyword evidence="7" id="KW-0028">Amino-acid biosynthesis</keyword>
<evidence type="ECO:0000259" key="8">
    <source>
        <dbReference type="SMART" id="SM01002"/>
    </source>
</evidence>
<evidence type="ECO:0000259" key="9">
    <source>
        <dbReference type="SMART" id="SM01003"/>
    </source>
</evidence>
<keyword evidence="4 7" id="KW-0808">Transferase</keyword>
<dbReference type="InterPro" id="IPR001544">
    <property type="entry name" value="Aminotrans_IV"/>
</dbReference>
<dbReference type="InterPro" id="IPR007886">
    <property type="entry name" value="AlaDH/PNT_N"/>
</dbReference>
<keyword evidence="7" id="KW-0100">Branched-chain amino acid biosynthesis</keyword>
<comment type="catalytic activity">
    <reaction evidence="7">
        <text>L-valine + 2-oxoglutarate = 3-methyl-2-oxobutanoate + L-glutamate</text>
        <dbReference type="Rhea" id="RHEA:24813"/>
        <dbReference type="ChEBI" id="CHEBI:11851"/>
        <dbReference type="ChEBI" id="CHEBI:16810"/>
        <dbReference type="ChEBI" id="CHEBI:29985"/>
        <dbReference type="ChEBI" id="CHEBI:57762"/>
        <dbReference type="EC" id="2.6.1.42"/>
    </reaction>
</comment>
<dbReference type="EC" id="2.6.1.42" evidence="7"/>
<name>A0AAD4S7D8_9MAGN</name>
<dbReference type="Proteomes" id="UP001202328">
    <property type="component" value="Unassembled WGS sequence"/>
</dbReference>
<protein>
    <recommendedName>
        <fullName evidence="7">Branched-chain-amino-acid aminotransferase</fullName>
        <ecNumber evidence="7">2.6.1.42</ecNumber>
    </recommendedName>
</protein>
<keyword evidence="5 6" id="KW-0663">Pyridoxal phosphate</keyword>
<dbReference type="Gene3D" id="3.40.50.720">
    <property type="entry name" value="NAD(P)-binding Rossmann-like Domain"/>
    <property type="match status" value="1"/>
</dbReference>
<dbReference type="InterPro" id="IPR043131">
    <property type="entry name" value="BCAT-like_N"/>
</dbReference>
<dbReference type="CDD" id="cd01557">
    <property type="entry name" value="BCAT_beta_family"/>
    <property type="match status" value="1"/>
</dbReference>
<dbReference type="PANTHER" id="PTHR42825">
    <property type="entry name" value="AMINO ACID AMINOTRANSFERASE"/>
    <property type="match status" value="1"/>
</dbReference>
<evidence type="ECO:0000256" key="5">
    <source>
        <dbReference type="ARBA" id="ARBA00022898"/>
    </source>
</evidence>
<dbReference type="InterPro" id="IPR018300">
    <property type="entry name" value="Aminotrans_IV_CS"/>
</dbReference>
<evidence type="ECO:0000313" key="10">
    <source>
        <dbReference type="EMBL" id="KAI3871224.1"/>
    </source>
</evidence>
<evidence type="ECO:0000256" key="3">
    <source>
        <dbReference type="ARBA" id="ARBA00022576"/>
    </source>
</evidence>
<evidence type="ECO:0000256" key="2">
    <source>
        <dbReference type="ARBA" id="ARBA00009320"/>
    </source>
</evidence>
<accession>A0AAD4S7D8</accession>
<dbReference type="FunFam" id="3.20.10.10:FF:000003">
    <property type="entry name" value="Branched-chain-amino-acid aminotransferase"/>
    <property type="match status" value="1"/>
</dbReference>
<dbReference type="Gene3D" id="3.30.470.10">
    <property type="match status" value="1"/>
</dbReference>
<dbReference type="PANTHER" id="PTHR42825:SF2">
    <property type="entry name" value="BRANCHED-CHAIN-AMINO-ACID AMINOTRANSFERASE 3, CHLOROPLASTIC-RELATED"/>
    <property type="match status" value="1"/>
</dbReference>
<feature type="domain" description="Alanine dehydrogenase/pyridine nucleotide transhydrogenase NAD(H)-binding" evidence="8">
    <location>
        <begin position="184"/>
        <end position="383"/>
    </location>
</feature>
<dbReference type="SUPFAM" id="SSF52283">
    <property type="entry name" value="Formate/glycerate dehydrogenase catalytic domain-like"/>
    <property type="match status" value="1"/>
</dbReference>
<comment type="similarity">
    <text evidence="2 7">Belongs to the class-IV pyridoxal-phosphate-dependent aminotransferase family.</text>
</comment>
<dbReference type="NCBIfam" id="NF009897">
    <property type="entry name" value="PRK13357.1"/>
    <property type="match status" value="1"/>
</dbReference>
<feature type="domain" description="Alanine dehydrogenase/pyridine nucleotide transhydrogenase N-terminal" evidence="9">
    <location>
        <begin position="8"/>
        <end position="144"/>
    </location>
</feature>
<sequence>MIGNGVVGILSEPRNKWERRAPLTPSQCARLLHGRSEESGVTRIIVQPSMKRTYHNGLYEDVGCEISENLSDCGIILGIQQPQLEMIFPDKAYAFFSHTHKAQKENMPLLDKILAEKASLFDYELIAGDHGKRLHGLGKFAGRAGVIDFLHGLGIRYLSMGYSTPFLSLGASYMYPSLAAAKAAVSYVGEEIATQGLPSEICPLVFVFTGDGNVCQGAREIFKLLPHTFVDPLRLSEISQGGDLARNTSTSKRVYKVYGCVVTSRDMVKPKDPARAFDKADYYAHPEDYNPIFHEKIAPYASVIVNCMYWEKRFPRLLSTKQLQELTENGCPLVGIADLTCDIGGSIEFVNQTTQIERPFFRYDPLSNSYHEDLEGKGVICLAVDILPTEFAKEYSEHFGDILSEFVGNMASAKDVSELPSHLRRACIASKGAFTSLYEYIPRMRKSDQLADICWENLGFSLVPTDQMYLSKCSAGGNFSKGGLRPYGNIELSPASGVLNYGQGLFEGLKAYRKEDGSIVLFRPMENASRMVQGAERMCMPAPTVEQFVEAVKLTVLANKRWVPPVGKGSLYIRPLLIGSGAILGVAPAPEYTFLIYVSPVGNYFKGLLAPINLIVENDFHRATPGGTGGVKTIGNYAAVMKAQSAAKAKGFSDVLYLDAVHNKYLEEASSSNIFLVKGNTISTPSINGTILPGITRKSIIEVARIHGYEVEERLISIDELPEADEVFCTGTAVVVSPVGSITYLGKKISYGGESGGVGIVSKQLYSSLTNLQMGLTEDKLGWTVEL</sequence>
<comment type="cofactor">
    <cofactor evidence="1 6">
        <name>pyridoxal 5'-phosphate</name>
        <dbReference type="ChEBI" id="CHEBI:597326"/>
    </cofactor>
</comment>
<comment type="catalytic activity">
    <reaction evidence="7">
        <text>L-isoleucine + 2-oxoglutarate = (S)-3-methyl-2-oxopentanoate + L-glutamate</text>
        <dbReference type="Rhea" id="RHEA:24801"/>
        <dbReference type="ChEBI" id="CHEBI:16810"/>
        <dbReference type="ChEBI" id="CHEBI:29985"/>
        <dbReference type="ChEBI" id="CHEBI:35146"/>
        <dbReference type="ChEBI" id="CHEBI:58045"/>
        <dbReference type="EC" id="2.6.1.42"/>
    </reaction>
</comment>
<dbReference type="NCBIfam" id="TIGR01123">
    <property type="entry name" value="ilvE_II"/>
    <property type="match status" value="1"/>
</dbReference>
<evidence type="ECO:0000256" key="6">
    <source>
        <dbReference type="RuleBase" id="RU004516"/>
    </source>
</evidence>
<keyword evidence="3 7" id="KW-0032">Aminotransferase</keyword>
<dbReference type="CDD" id="cd12189">
    <property type="entry name" value="LKR_SDH_like"/>
    <property type="match status" value="1"/>
</dbReference>
<dbReference type="GO" id="GO:0009082">
    <property type="term" value="P:branched-chain amino acid biosynthetic process"/>
    <property type="evidence" value="ECO:0007669"/>
    <property type="project" value="UniProtKB-KW"/>
</dbReference>
<dbReference type="PROSITE" id="PS00770">
    <property type="entry name" value="AA_TRANSFER_CLASS_4"/>
    <property type="match status" value="1"/>
</dbReference>
<dbReference type="InterPro" id="IPR043132">
    <property type="entry name" value="BCAT-like_C"/>
</dbReference>
<dbReference type="InterPro" id="IPR033939">
    <property type="entry name" value="BCAT_family"/>
</dbReference>
<comment type="caution">
    <text evidence="10">The sequence shown here is derived from an EMBL/GenBank/DDBJ whole genome shotgun (WGS) entry which is preliminary data.</text>
</comment>
<dbReference type="Pfam" id="PF05222">
    <property type="entry name" value="AlaDh_PNT_N"/>
    <property type="match status" value="1"/>
</dbReference>
<dbReference type="InterPro" id="IPR005786">
    <property type="entry name" value="B_amino_transII"/>
</dbReference>
<comment type="catalytic activity">
    <reaction evidence="7">
        <text>L-leucine + 2-oxoglutarate = 4-methyl-2-oxopentanoate + L-glutamate</text>
        <dbReference type="Rhea" id="RHEA:18321"/>
        <dbReference type="ChEBI" id="CHEBI:16810"/>
        <dbReference type="ChEBI" id="CHEBI:17865"/>
        <dbReference type="ChEBI" id="CHEBI:29985"/>
        <dbReference type="ChEBI" id="CHEBI:57427"/>
        <dbReference type="EC" id="2.6.1.42"/>
    </reaction>
</comment>
<dbReference type="FunFam" id="3.40.50.720:FF:000284">
    <property type="entry name" value="Lysine-ketoglutarate reductase/saccharopine dehydrogenase1"/>
    <property type="match status" value="1"/>
</dbReference>
<dbReference type="SMART" id="SM01002">
    <property type="entry name" value="AlaDh_PNT_C"/>
    <property type="match status" value="1"/>
</dbReference>
<dbReference type="InterPro" id="IPR007698">
    <property type="entry name" value="AlaDH/PNT_NAD(H)-bd"/>
</dbReference>
<dbReference type="GO" id="GO:0004084">
    <property type="term" value="F:branched-chain-amino-acid transaminase activity"/>
    <property type="evidence" value="ECO:0007669"/>
    <property type="project" value="UniProtKB-EC"/>
</dbReference>
<dbReference type="Gene3D" id="3.20.10.10">
    <property type="entry name" value="D-amino Acid Aminotransferase, subunit A, domain 2"/>
    <property type="match status" value="1"/>
</dbReference>
<dbReference type="GO" id="GO:0009507">
    <property type="term" value="C:chloroplast"/>
    <property type="evidence" value="ECO:0007669"/>
    <property type="project" value="TreeGrafter"/>
</dbReference>
<dbReference type="FunFam" id="3.30.470.10:FF:000003">
    <property type="entry name" value="Branched-chain-amino-acid aminotransferase"/>
    <property type="match status" value="1"/>
</dbReference>
<dbReference type="SMART" id="SM01003">
    <property type="entry name" value="AlaDh_PNT_N"/>
    <property type="match status" value="1"/>
</dbReference>
<dbReference type="AlphaFoldDB" id="A0AAD4S7D8"/>
<organism evidence="10 11">
    <name type="scientific">Papaver atlanticum</name>
    <dbReference type="NCBI Taxonomy" id="357466"/>
    <lineage>
        <taxon>Eukaryota</taxon>
        <taxon>Viridiplantae</taxon>
        <taxon>Streptophyta</taxon>
        <taxon>Embryophyta</taxon>
        <taxon>Tracheophyta</taxon>
        <taxon>Spermatophyta</taxon>
        <taxon>Magnoliopsida</taxon>
        <taxon>Ranunculales</taxon>
        <taxon>Papaveraceae</taxon>
        <taxon>Papaveroideae</taxon>
        <taxon>Papaver</taxon>
    </lineage>
</organism>
<dbReference type="Pfam" id="PF01063">
    <property type="entry name" value="Aminotran_4"/>
    <property type="match status" value="1"/>
</dbReference>
<dbReference type="GO" id="GO:0008652">
    <property type="term" value="P:amino acid biosynthetic process"/>
    <property type="evidence" value="ECO:0007669"/>
    <property type="project" value="UniProtKB-KW"/>
</dbReference>
<proteinExistence type="inferred from homology"/>
<keyword evidence="11" id="KW-1185">Reference proteome</keyword>
<dbReference type="SUPFAM" id="SSF56752">
    <property type="entry name" value="D-aminoacid aminotransferase-like PLP-dependent enzymes"/>
    <property type="match status" value="1"/>
</dbReference>
<gene>
    <name evidence="10" type="ORF">MKW98_015124</name>
</gene>
<evidence type="ECO:0000313" key="11">
    <source>
        <dbReference type="Proteomes" id="UP001202328"/>
    </source>
</evidence>
<dbReference type="InterPro" id="IPR036038">
    <property type="entry name" value="Aminotransferase-like"/>
</dbReference>